<keyword evidence="3" id="KW-0418">Kinase</keyword>
<keyword evidence="4" id="KW-0067">ATP-binding</keyword>
<evidence type="ECO:0000313" key="9">
    <source>
        <dbReference type="EMBL" id="GHO89040.1"/>
    </source>
</evidence>
<dbReference type="InterPro" id="IPR014721">
    <property type="entry name" value="Ribsml_uS5_D2-typ_fold_subgr"/>
</dbReference>
<dbReference type="Pfam" id="PF00288">
    <property type="entry name" value="GHMP_kinases_N"/>
    <property type="match status" value="1"/>
</dbReference>
<gene>
    <name evidence="9" type="primary">galK_2</name>
    <name evidence="9" type="ORF">KSZ_70460</name>
</gene>
<dbReference type="InterPro" id="IPR020568">
    <property type="entry name" value="Ribosomal_Su5_D2-typ_SF"/>
</dbReference>
<feature type="domain" description="GHMP kinase N-terminal" evidence="6">
    <location>
        <begin position="131"/>
        <end position="219"/>
    </location>
</feature>
<dbReference type="InterPro" id="IPR019539">
    <property type="entry name" value="GalKase_N"/>
</dbReference>
<evidence type="ECO:0000256" key="5">
    <source>
        <dbReference type="ARBA" id="ARBA00023144"/>
    </source>
</evidence>
<dbReference type="EMBL" id="BNJJ01000030">
    <property type="protein sequence ID" value="GHO89040.1"/>
    <property type="molecule type" value="Genomic_DNA"/>
</dbReference>
<evidence type="ECO:0000256" key="1">
    <source>
        <dbReference type="ARBA" id="ARBA00022679"/>
    </source>
</evidence>
<dbReference type="Pfam" id="PF08544">
    <property type="entry name" value="GHMP_kinases_C"/>
    <property type="match status" value="1"/>
</dbReference>
<reference evidence="9 10" key="1">
    <citation type="journal article" date="2021" name="Int. J. Syst. Evol. Microbiol.">
        <title>Reticulibacter mediterranei gen. nov., sp. nov., within the new family Reticulibacteraceae fam. nov., and Ktedonospora formicarum gen. nov., sp. nov., Ktedonobacter robiniae sp. nov., Dictyobacter formicarum sp. nov. and Dictyobacter arantiisoli sp. nov., belonging to the class Ktedonobacteria.</title>
        <authorList>
            <person name="Yabe S."/>
            <person name="Zheng Y."/>
            <person name="Wang C.M."/>
            <person name="Sakai Y."/>
            <person name="Abe K."/>
            <person name="Yokota A."/>
            <person name="Donadio S."/>
            <person name="Cavaletti L."/>
            <person name="Monciardini P."/>
        </authorList>
    </citation>
    <scope>NUCLEOTIDE SEQUENCE [LARGE SCALE GENOMIC DNA]</scope>
    <source>
        <strain evidence="9 10">SOSP1-9</strain>
    </source>
</reference>
<dbReference type="InterPro" id="IPR006206">
    <property type="entry name" value="Mevalonate/galactokinase"/>
</dbReference>
<dbReference type="InterPro" id="IPR000705">
    <property type="entry name" value="Galactokinase"/>
</dbReference>
<dbReference type="Pfam" id="PF10509">
    <property type="entry name" value="GalKase_gal_bdg"/>
    <property type="match status" value="1"/>
</dbReference>
<dbReference type="InterPro" id="IPR006204">
    <property type="entry name" value="GHMP_kinase_N_dom"/>
</dbReference>
<dbReference type="PIRSF" id="PIRSF000530">
    <property type="entry name" value="Galactokinase"/>
    <property type="match status" value="1"/>
</dbReference>
<proteinExistence type="predicted"/>
<evidence type="ECO:0000256" key="3">
    <source>
        <dbReference type="ARBA" id="ARBA00022777"/>
    </source>
</evidence>
<keyword evidence="5" id="KW-0299">Galactose metabolism</keyword>
<dbReference type="SUPFAM" id="SSF54211">
    <property type="entry name" value="Ribosomal protein S5 domain 2-like"/>
    <property type="match status" value="1"/>
</dbReference>
<feature type="domain" description="Galactokinase N-terminal" evidence="8">
    <location>
        <begin position="36"/>
        <end position="75"/>
    </location>
</feature>
<dbReference type="PANTHER" id="PTHR10457">
    <property type="entry name" value="MEVALONATE KINASE/GALACTOKINASE"/>
    <property type="match status" value="1"/>
</dbReference>
<keyword evidence="2" id="KW-0547">Nucleotide-binding</keyword>
<evidence type="ECO:0000259" key="7">
    <source>
        <dbReference type="Pfam" id="PF08544"/>
    </source>
</evidence>
<evidence type="ECO:0000256" key="4">
    <source>
        <dbReference type="ARBA" id="ARBA00022840"/>
    </source>
</evidence>
<evidence type="ECO:0000259" key="8">
    <source>
        <dbReference type="Pfam" id="PF10509"/>
    </source>
</evidence>
<evidence type="ECO:0000256" key="2">
    <source>
        <dbReference type="ARBA" id="ARBA00022741"/>
    </source>
</evidence>
<dbReference type="InterPro" id="IPR013750">
    <property type="entry name" value="GHMP_kinase_C_dom"/>
</dbReference>
<evidence type="ECO:0000259" key="6">
    <source>
        <dbReference type="Pfam" id="PF00288"/>
    </source>
</evidence>
<dbReference type="Proteomes" id="UP000635565">
    <property type="component" value="Unassembled WGS sequence"/>
</dbReference>
<name>A0ABQ3VTA8_9CHLR</name>
<keyword evidence="5" id="KW-0119">Carbohydrate metabolism</keyword>
<feature type="domain" description="GHMP kinase C-terminal" evidence="7">
    <location>
        <begin position="380"/>
        <end position="455"/>
    </location>
</feature>
<sequence length="483" mass="52187">MWHYHHHQPGQPATDIERLLTHLNTQATDFFAPDRSLLVARAPGRLDLMGGIADYSGSLVLEMPLAVATLAVIQPTNDPTITVCSTAASEISGQSIVSMPLNNLQATDQPLSYDEARRLLTSDSATSWAAYVIGVVVILQRERQLSLTSGLRIMIHCEVPIGKGVSSSAALEVAVMQALNAYYQLQLSGREMAILCQKVENLIVGAPCGVMDQMTSACGEDNSLLALLCQPAELQGSVPLPADVEIWGIDSGVRHAVVGADYGSVRVGAFMGYRMIADLRGYAITSHADTTLVIDDPDWQGYLANITPSLWESRYRDQIPLTIQGADFLARYGGTTDSITRIDPDRIYAVRQPTAHPIYEHHRVRLFRALLQDMSDSDEQLSLLGELMYQSHISYSACGLGSAGTDRLVELVREAGTAARLYGAKITGGGSGGTVAILARTHAEAQIQALATRYEHETGLKTTILRGSSPGAYAWGTGELRYS</sequence>
<protein>
    <submittedName>
        <fullName evidence="9">Galactokinase</fullName>
    </submittedName>
</protein>
<dbReference type="PANTHER" id="PTHR10457:SF35">
    <property type="entry name" value="L-ARABINOKINASE"/>
    <property type="match status" value="1"/>
</dbReference>
<dbReference type="SUPFAM" id="SSF55060">
    <property type="entry name" value="GHMP Kinase, C-terminal domain"/>
    <property type="match status" value="1"/>
</dbReference>
<keyword evidence="10" id="KW-1185">Reference proteome</keyword>
<dbReference type="Gene3D" id="3.30.230.10">
    <property type="match status" value="1"/>
</dbReference>
<evidence type="ECO:0000313" key="10">
    <source>
        <dbReference type="Proteomes" id="UP000635565"/>
    </source>
</evidence>
<dbReference type="InterPro" id="IPR036554">
    <property type="entry name" value="GHMP_kinase_C_sf"/>
</dbReference>
<dbReference type="Gene3D" id="3.30.70.890">
    <property type="entry name" value="GHMP kinase, C-terminal domain"/>
    <property type="match status" value="1"/>
</dbReference>
<dbReference type="RefSeq" id="WP_201366579.1">
    <property type="nucleotide sequence ID" value="NZ_BNJJ01000030.1"/>
</dbReference>
<organism evidence="9 10">
    <name type="scientific">Dictyobacter formicarum</name>
    <dbReference type="NCBI Taxonomy" id="2778368"/>
    <lineage>
        <taxon>Bacteria</taxon>
        <taxon>Bacillati</taxon>
        <taxon>Chloroflexota</taxon>
        <taxon>Ktedonobacteria</taxon>
        <taxon>Ktedonobacterales</taxon>
        <taxon>Dictyobacteraceae</taxon>
        <taxon>Dictyobacter</taxon>
    </lineage>
</organism>
<dbReference type="PRINTS" id="PR00473">
    <property type="entry name" value="GALCTOKINASE"/>
</dbReference>
<dbReference type="PRINTS" id="PR00959">
    <property type="entry name" value="MEVGALKINASE"/>
</dbReference>
<keyword evidence="1" id="KW-0808">Transferase</keyword>
<accession>A0ABQ3VTA8</accession>
<comment type="caution">
    <text evidence="9">The sequence shown here is derived from an EMBL/GenBank/DDBJ whole genome shotgun (WGS) entry which is preliminary data.</text>
</comment>